<feature type="domain" description="OmpA-like" evidence="6">
    <location>
        <begin position="524"/>
        <end position="645"/>
    </location>
</feature>
<dbReference type="InterPro" id="IPR011990">
    <property type="entry name" value="TPR-like_helical_dom_sf"/>
</dbReference>
<dbReference type="RefSeq" id="WP_310023644.1">
    <property type="nucleotide sequence ID" value="NZ_JAVDVI010000001.1"/>
</dbReference>
<dbReference type="SUPFAM" id="SSF48452">
    <property type="entry name" value="TPR-like"/>
    <property type="match status" value="1"/>
</dbReference>
<dbReference type="PROSITE" id="PS51123">
    <property type="entry name" value="OMPA_2"/>
    <property type="match status" value="1"/>
</dbReference>
<evidence type="ECO:0000259" key="6">
    <source>
        <dbReference type="PROSITE" id="PS51123"/>
    </source>
</evidence>
<dbReference type="Gene3D" id="2.60.40.1120">
    <property type="entry name" value="Carboxypeptidase-like, regulatory domain"/>
    <property type="match status" value="1"/>
</dbReference>
<dbReference type="Gene3D" id="2.120.10.30">
    <property type="entry name" value="TolB, C-terminal domain"/>
    <property type="match status" value="1"/>
</dbReference>
<dbReference type="Gene3D" id="3.30.1330.60">
    <property type="entry name" value="OmpA-like domain"/>
    <property type="match status" value="1"/>
</dbReference>
<evidence type="ECO:0000256" key="2">
    <source>
        <dbReference type="ARBA" id="ARBA00023136"/>
    </source>
</evidence>
<evidence type="ECO:0000256" key="4">
    <source>
        <dbReference type="PROSITE-ProRule" id="PRU00473"/>
    </source>
</evidence>
<dbReference type="Pfam" id="PF07676">
    <property type="entry name" value="PD40"/>
    <property type="match status" value="3"/>
</dbReference>
<dbReference type="PRINTS" id="PR01021">
    <property type="entry name" value="OMPADOMAIN"/>
</dbReference>
<evidence type="ECO:0000256" key="5">
    <source>
        <dbReference type="SAM" id="SignalP"/>
    </source>
</evidence>
<reference evidence="7 8" key="1">
    <citation type="submission" date="2023-07" db="EMBL/GenBank/DDBJ databases">
        <title>Sorghum-associated microbial communities from plants grown in Nebraska, USA.</title>
        <authorList>
            <person name="Schachtman D."/>
        </authorList>
    </citation>
    <scope>NUCLEOTIDE SEQUENCE [LARGE SCALE GENOMIC DNA]</scope>
    <source>
        <strain evidence="7 8">3773</strain>
    </source>
</reference>
<feature type="chain" id="PRO_5045371116" evidence="5">
    <location>
        <begin position="22"/>
        <end position="645"/>
    </location>
</feature>
<keyword evidence="5" id="KW-0732">Signal</keyword>
<name>A0ABU1TJS7_9FLAO</name>
<dbReference type="Gene3D" id="1.25.40.10">
    <property type="entry name" value="Tetratricopeptide repeat domain"/>
    <property type="match status" value="1"/>
</dbReference>
<evidence type="ECO:0000256" key="3">
    <source>
        <dbReference type="ARBA" id="ARBA00023237"/>
    </source>
</evidence>
<evidence type="ECO:0000313" key="7">
    <source>
        <dbReference type="EMBL" id="MDR6966185.1"/>
    </source>
</evidence>
<dbReference type="InterPro" id="IPR011659">
    <property type="entry name" value="WD40"/>
</dbReference>
<dbReference type="InterPro" id="IPR006665">
    <property type="entry name" value="OmpA-like"/>
</dbReference>
<comment type="subcellular location">
    <subcellularLocation>
        <location evidence="1">Cell outer membrane</location>
    </subcellularLocation>
</comment>
<organism evidence="7 8">
    <name type="scientific">Flavobacterium arsenatis</name>
    <dbReference type="NCBI Taxonomy" id="1484332"/>
    <lineage>
        <taxon>Bacteria</taxon>
        <taxon>Pseudomonadati</taxon>
        <taxon>Bacteroidota</taxon>
        <taxon>Flavobacteriia</taxon>
        <taxon>Flavobacteriales</taxon>
        <taxon>Flavobacteriaceae</taxon>
        <taxon>Flavobacterium</taxon>
    </lineage>
</organism>
<dbReference type="Pfam" id="PF00691">
    <property type="entry name" value="OmpA"/>
    <property type="match status" value="1"/>
</dbReference>
<dbReference type="PANTHER" id="PTHR30329:SF21">
    <property type="entry name" value="LIPOPROTEIN YIAD-RELATED"/>
    <property type="match status" value="1"/>
</dbReference>
<keyword evidence="8" id="KW-1185">Reference proteome</keyword>
<sequence length="645" mass="73278">MKIKILLYLSILVLTAGNVFAQEKQIKKANKKFNDLSYIDAISIYERVANKGYKSAELFQKLGDSYYFNSQFEKASKWYGELFFLDNSDISAEYFYRYAQTLKSVGEYEKANEMLEKFTALSGNDIRGDLFSKKKNYLEIIKSNSGRYIIKEAGINSEYSDFGTAFYGDNIVFASSRDTSGLFKREHTWTNQAFLDLYVSEIKSDTIMSKPEKFSKKINSKFNESTPVFTKDGKTVYFTRNNFKDGKKGKDAQKTTLLKLYSATLKENSWEDVTELPFNSDNYNNAHPALSVDEKTLYFASDMPGTLGQSDIFKVTINDDGSFGTPENLGPQINTEGKETFPFVSAENELYFASDGHPGLGGLDVFVSKINGDNAFREPINIGTPINSPTDDFAFIINVERKGFFSSNRAEGKGFDDIYTFIETKKPTCQQILSGTITDDETGEPLSNVEVMLLDKKFEVVGKQNTDARGFYSFETACGKIYYLRTSKEDFETIENKIIVPNESGKTTLPITQKKNVKVISLKDDIAKMLNIKMIYFDLDKSFIREDAKVELAKVLEVMLQYPTLKIDVRSHTDSRQTHQYNQKLSDRRVKATIAWLVQQGISPERLTGKGYGETQLINECKDGVECTEEQHQINRRSEFIVEAL</sequence>
<dbReference type="InterPro" id="IPR011042">
    <property type="entry name" value="6-blade_b-propeller_TolB-like"/>
</dbReference>
<feature type="signal peptide" evidence="5">
    <location>
        <begin position="1"/>
        <end position="21"/>
    </location>
</feature>
<dbReference type="CDD" id="cd07185">
    <property type="entry name" value="OmpA_C-like"/>
    <property type="match status" value="1"/>
</dbReference>
<dbReference type="Proteomes" id="UP001255185">
    <property type="component" value="Unassembled WGS sequence"/>
</dbReference>
<dbReference type="SUPFAM" id="SSF103088">
    <property type="entry name" value="OmpA-like"/>
    <property type="match status" value="1"/>
</dbReference>
<gene>
    <name evidence="7" type="ORF">J2X31_000178</name>
</gene>
<dbReference type="SUPFAM" id="SSF49464">
    <property type="entry name" value="Carboxypeptidase regulatory domain-like"/>
    <property type="match status" value="1"/>
</dbReference>
<dbReference type="InterPro" id="IPR006664">
    <property type="entry name" value="OMP_bac"/>
</dbReference>
<keyword evidence="3" id="KW-0998">Cell outer membrane</keyword>
<dbReference type="InterPro" id="IPR008969">
    <property type="entry name" value="CarboxyPept-like_regulatory"/>
</dbReference>
<keyword evidence="2 4" id="KW-0472">Membrane</keyword>
<comment type="caution">
    <text evidence="7">The sequence shown here is derived from an EMBL/GenBank/DDBJ whole genome shotgun (WGS) entry which is preliminary data.</text>
</comment>
<protein>
    <submittedName>
        <fullName evidence="7">Outer membrane protein OmpA-like peptidoglycan-associated protein/tetratricopeptide (TPR) repeat protein</fullName>
    </submittedName>
</protein>
<proteinExistence type="predicted"/>
<dbReference type="InterPro" id="IPR036737">
    <property type="entry name" value="OmpA-like_sf"/>
</dbReference>
<dbReference type="PANTHER" id="PTHR30329">
    <property type="entry name" value="STATOR ELEMENT OF FLAGELLAR MOTOR COMPLEX"/>
    <property type="match status" value="1"/>
</dbReference>
<dbReference type="SUPFAM" id="SSF82171">
    <property type="entry name" value="DPP6 N-terminal domain-like"/>
    <property type="match status" value="1"/>
</dbReference>
<dbReference type="InterPro" id="IPR050330">
    <property type="entry name" value="Bact_OuterMem_StrucFunc"/>
</dbReference>
<evidence type="ECO:0000256" key="1">
    <source>
        <dbReference type="ARBA" id="ARBA00004442"/>
    </source>
</evidence>
<accession>A0ABU1TJS7</accession>
<dbReference type="EMBL" id="JAVDVI010000001">
    <property type="protein sequence ID" value="MDR6966185.1"/>
    <property type="molecule type" value="Genomic_DNA"/>
</dbReference>
<evidence type="ECO:0000313" key="8">
    <source>
        <dbReference type="Proteomes" id="UP001255185"/>
    </source>
</evidence>